<evidence type="ECO:0000256" key="1">
    <source>
        <dbReference type="ARBA" id="ARBA00003234"/>
    </source>
</evidence>
<feature type="domain" description="TRAM" evidence="12">
    <location>
        <begin position="414"/>
        <end position="476"/>
    </location>
</feature>
<dbReference type="PROSITE" id="PS01278">
    <property type="entry name" value="MTTASE_RADICAL"/>
    <property type="match status" value="1"/>
</dbReference>
<keyword evidence="16" id="KW-1185">Reference proteome</keyword>
<dbReference type="Pfam" id="PF04055">
    <property type="entry name" value="Radical_SAM"/>
    <property type="match status" value="1"/>
</dbReference>
<evidence type="ECO:0000313" key="16">
    <source>
        <dbReference type="Proteomes" id="UP001142078"/>
    </source>
</evidence>
<dbReference type="InterPro" id="IPR002792">
    <property type="entry name" value="TRAM_dom"/>
</dbReference>
<dbReference type="Pfam" id="PF01938">
    <property type="entry name" value="TRAM"/>
    <property type="match status" value="1"/>
</dbReference>
<reference evidence="15" key="1">
    <citation type="submission" date="2022-07" db="EMBL/GenBank/DDBJ databases">
        <title>Enhanced cultured diversity of the mouse gut microbiota enables custom-made synthetic communities.</title>
        <authorList>
            <person name="Afrizal A."/>
        </authorList>
    </citation>
    <scope>NUCLEOTIDE SEQUENCE</scope>
    <source>
        <strain evidence="15">DSM 29482</strain>
    </source>
</reference>
<accession>A0A9X2S5K9</accession>
<evidence type="ECO:0000259" key="13">
    <source>
        <dbReference type="PROSITE" id="PS51449"/>
    </source>
</evidence>
<dbReference type="InterPro" id="IPR058240">
    <property type="entry name" value="rSAM_sf"/>
</dbReference>
<dbReference type="GO" id="GO:0035597">
    <property type="term" value="F:tRNA-2-methylthio-N(6)-dimethylallyladenosine(37) synthase activity"/>
    <property type="evidence" value="ECO:0007669"/>
    <property type="project" value="UniProtKB-EC"/>
</dbReference>
<name>A0A9X2S5K9_9FIRM</name>
<evidence type="ECO:0000256" key="10">
    <source>
        <dbReference type="ARBA" id="ARBA00033765"/>
    </source>
</evidence>
<dbReference type="Gene3D" id="3.40.50.12160">
    <property type="entry name" value="Methylthiotransferase, N-terminal domain"/>
    <property type="match status" value="1"/>
</dbReference>
<evidence type="ECO:0000256" key="9">
    <source>
        <dbReference type="ARBA" id="ARBA00023014"/>
    </source>
</evidence>
<feature type="domain" description="Radical SAM core" evidence="14">
    <location>
        <begin position="181"/>
        <end position="411"/>
    </location>
</feature>
<dbReference type="InterPro" id="IPR020612">
    <property type="entry name" value="Methylthiotransferase_CS"/>
</dbReference>
<dbReference type="EC" id="2.8.4.3" evidence="10 11"/>
<protein>
    <recommendedName>
        <fullName evidence="10 11">tRNA-2-methylthio-N(6)-dimethylallyladenosine synthase</fullName>
        <ecNumber evidence="10 11">2.8.4.3</ecNumber>
    </recommendedName>
    <alternativeName>
        <fullName evidence="11">(Dimethylallyl)adenosine tRNA methylthiotransferase MiaB</fullName>
    </alternativeName>
    <alternativeName>
        <fullName evidence="11">tRNA-i(6)A37 methylthiotransferase</fullName>
    </alternativeName>
</protein>
<dbReference type="HAMAP" id="MF_01864">
    <property type="entry name" value="tRNA_metthiotr_MiaB"/>
    <property type="match status" value="1"/>
</dbReference>
<keyword evidence="4 11" id="KW-0808">Transferase</keyword>
<dbReference type="InterPro" id="IPR038135">
    <property type="entry name" value="Methylthiotransferase_N_sf"/>
</dbReference>
<keyword evidence="3 11" id="KW-0963">Cytoplasm</keyword>
<sequence length="476" mass="55529">MNKRKNINIDINSEELKQQHYMEQVKQWNDEYFEKTSRRRKHLTVTYGCQMNEHDSEEISWILESMGYSPADNKEDSDLIIYNTCSVRENADLKVYGQLGALKALKREKPDITIAVCGCMSQQESVRNFIMDKFKHVDIIFGTNNIYKLPQLINSHLQTGETIVDIIEESREIVENIDANRKYNFKAFVDIMYGCNNFCSYCIVPYTRGREKSRIPENILKEIELLAQKGYKEITLLGQNVNSYGKNLETPYTFAQLLRDINEVDGIERIRFMTSHPKDLSDELIHAMRDCDKVCKHLHLPVQSGSDKILRNMNRKYTKEKYLKLVEKIKREIPNIVLTTDIIVGFPGETEEDFKETLDLVKKVKYDSAYTFLYSMREGTIAAKHEEQVPDNIKHERFQRLLDTLYPIFYESNKNYMNKIVKVLVEDISKNDESMLNGRTDSSKLVHFKGDKDLIGTFVNVKITDVKTFTLEGHIV</sequence>
<dbReference type="SMART" id="SM00729">
    <property type="entry name" value="Elp3"/>
    <property type="match status" value="1"/>
</dbReference>
<keyword evidence="8 11" id="KW-0408">Iron</keyword>
<dbReference type="GO" id="GO:0005829">
    <property type="term" value="C:cytosol"/>
    <property type="evidence" value="ECO:0007669"/>
    <property type="project" value="TreeGrafter"/>
</dbReference>
<evidence type="ECO:0000259" key="14">
    <source>
        <dbReference type="PROSITE" id="PS51918"/>
    </source>
</evidence>
<feature type="binding site" evidence="11">
    <location>
        <position position="199"/>
    </location>
    <ligand>
        <name>[4Fe-4S] cluster</name>
        <dbReference type="ChEBI" id="CHEBI:49883"/>
        <label>2</label>
        <note>4Fe-4S-S-AdoMet</note>
    </ligand>
</feature>
<keyword evidence="9 11" id="KW-0411">Iron-sulfur</keyword>
<dbReference type="PANTHER" id="PTHR43020">
    <property type="entry name" value="CDK5 REGULATORY SUBUNIT-ASSOCIATED PROTEIN 1"/>
    <property type="match status" value="1"/>
</dbReference>
<evidence type="ECO:0000256" key="11">
    <source>
        <dbReference type="HAMAP-Rule" id="MF_01864"/>
    </source>
</evidence>
<evidence type="ECO:0000259" key="12">
    <source>
        <dbReference type="PROSITE" id="PS50926"/>
    </source>
</evidence>
<organism evidence="15 16">
    <name type="scientific">Anaerosalibacter massiliensis</name>
    <dbReference type="NCBI Taxonomy" id="1347392"/>
    <lineage>
        <taxon>Bacteria</taxon>
        <taxon>Bacillati</taxon>
        <taxon>Bacillota</taxon>
        <taxon>Tissierellia</taxon>
        <taxon>Tissierellales</taxon>
        <taxon>Sporanaerobacteraceae</taxon>
        <taxon>Anaerosalibacter</taxon>
    </lineage>
</organism>
<dbReference type="InterPro" id="IPR013848">
    <property type="entry name" value="Methylthiotransferase_N"/>
</dbReference>
<dbReference type="Gene3D" id="3.80.30.20">
    <property type="entry name" value="tm_1862 like domain"/>
    <property type="match status" value="1"/>
</dbReference>
<comment type="subcellular location">
    <subcellularLocation>
        <location evidence="11">Cytoplasm</location>
    </subcellularLocation>
</comment>
<keyword evidence="7 11" id="KW-0479">Metal-binding</keyword>
<keyword evidence="2 11" id="KW-0004">4Fe-4S</keyword>
<evidence type="ECO:0000256" key="3">
    <source>
        <dbReference type="ARBA" id="ARBA00022490"/>
    </source>
</evidence>
<dbReference type="PROSITE" id="PS50926">
    <property type="entry name" value="TRAM"/>
    <property type="match status" value="1"/>
</dbReference>
<dbReference type="GO" id="GO:0051539">
    <property type="term" value="F:4 iron, 4 sulfur cluster binding"/>
    <property type="evidence" value="ECO:0007669"/>
    <property type="project" value="UniProtKB-UniRule"/>
</dbReference>
<dbReference type="CDD" id="cd01335">
    <property type="entry name" value="Radical_SAM"/>
    <property type="match status" value="1"/>
</dbReference>
<dbReference type="PANTHER" id="PTHR43020:SF2">
    <property type="entry name" value="MITOCHONDRIAL TRNA METHYLTHIOTRANSFERASE CDK5RAP1"/>
    <property type="match status" value="1"/>
</dbReference>
<dbReference type="InterPro" id="IPR023404">
    <property type="entry name" value="rSAM_horseshoe"/>
</dbReference>
<dbReference type="InterPro" id="IPR007197">
    <property type="entry name" value="rSAM"/>
</dbReference>
<dbReference type="SFLD" id="SFLDG01082">
    <property type="entry name" value="B12-binding_domain_containing"/>
    <property type="match status" value="1"/>
</dbReference>
<comment type="caution">
    <text evidence="15">The sequence shown here is derived from an EMBL/GenBank/DDBJ whole genome shotgun (WGS) entry which is preliminary data.</text>
</comment>
<dbReference type="Proteomes" id="UP001142078">
    <property type="component" value="Unassembled WGS sequence"/>
</dbReference>
<feature type="domain" description="MTTase N-terminal" evidence="13">
    <location>
        <begin position="40"/>
        <end position="158"/>
    </location>
</feature>
<feature type="binding site" evidence="11">
    <location>
        <position position="119"/>
    </location>
    <ligand>
        <name>[4Fe-4S] cluster</name>
        <dbReference type="ChEBI" id="CHEBI:49883"/>
        <label>1</label>
    </ligand>
</feature>
<dbReference type="SFLD" id="SFLDF00273">
    <property type="entry name" value="(dimethylallyl)adenosine_tRNA"/>
    <property type="match status" value="1"/>
</dbReference>
<dbReference type="GO" id="GO:0046872">
    <property type="term" value="F:metal ion binding"/>
    <property type="evidence" value="ECO:0007669"/>
    <property type="project" value="UniProtKB-KW"/>
</dbReference>
<evidence type="ECO:0000256" key="7">
    <source>
        <dbReference type="ARBA" id="ARBA00022723"/>
    </source>
</evidence>
<dbReference type="InterPro" id="IPR006638">
    <property type="entry name" value="Elp3/MiaA/NifB-like_rSAM"/>
</dbReference>
<dbReference type="FunFam" id="3.40.50.12160:FF:000006">
    <property type="entry name" value="tRNA-2-methylthio-N(6)-dimethylallyladenosine synthase"/>
    <property type="match status" value="1"/>
</dbReference>
<dbReference type="InterPro" id="IPR005839">
    <property type="entry name" value="Methylthiotransferase"/>
</dbReference>
<keyword evidence="5 11" id="KW-0949">S-adenosyl-L-methionine</keyword>
<comment type="catalytic activity">
    <reaction evidence="11">
        <text>N(6)-dimethylallyladenosine(37) in tRNA + (sulfur carrier)-SH + AH2 + 2 S-adenosyl-L-methionine = 2-methylsulfanyl-N(6)-dimethylallyladenosine(37) in tRNA + (sulfur carrier)-H + 5'-deoxyadenosine + L-methionine + A + S-adenosyl-L-homocysteine + 2 H(+)</text>
        <dbReference type="Rhea" id="RHEA:37067"/>
        <dbReference type="Rhea" id="RHEA-COMP:10375"/>
        <dbReference type="Rhea" id="RHEA-COMP:10376"/>
        <dbReference type="Rhea" id="RHEA-COMP:14737"/>
        <dbReference type="Rhea" id="RHEA-COMP:14739"/>
        <dbReference type="ChEBI" id="CHEBI:13193"/>
        <dbReference type="ChEBI" id="CHEBI:15378"/>
        <dbReference type="ChEBI" id="CHEBI:17319"/>
        <dbReference type="ChEBI" id="CHEBI:17499"/>
        <dbReference type="ChEBI" id="CHEBI:29917"/>
        <dbReference type="ChEBI" id="CHEBI:57844"/>
        <dbReference type="ChEBI" id="CHEBI:57856"/>
        <dbReference type="ChEBI" id="CHEBI:59789"/>
        <dbReference type="ChEBI" id="CHEBI:64428"/>
        <dbReference type="ChEBI" id="CHEBI:74415"/>
        <dbReference type="ChEBI" id="CHEBI:74417"/>
        <dbReference type="EC" id="2.8.4.3"/>
    </reaction>
</comment>
<feature type="binding site" evidence="11">
    <location>
        <position position="202"/>
    </location>
    <ligand>
        <name>[4Fe-4S] cluster</name>
        <dbReference type="ChEBI" id="CHEBI:49883"/>
        <label>2</label>
        <note>4Fe-4S-S-AdoMet</note>
    </ligand>
</feature>
<comment type="subunit">
    <text evidence="11">Monomer.</text>
</comment>
<dbReference type="AlphaFoldDB" id="A0A9X2S5K9"/>
<dbReference type="Pfam" id="PF00919">
    <property type="entry name" value="UPF0004"/>
    <property type="match status" value="1"/>
</dbReference>
<dbReference type="SUPFAM" id="SSF102114">
    <property type="entry name" value="Radical SAM enzymes"/>
    <property type="match status" value="1"/>
</dbReference>
<evidence type="ECO:0000313" key="15">
    <source>
        <dbReference type="EMBL" id="MCR2042692.1"/>
    </source>
</evidence>
<dbReference type="SFLD" id="SFLDS00029">
    <property type="entry name" value="Radical_SAM"/>
    <property type="match status" value="1"/>
</dbReference>
<evidence type="ECO:0000256" key="5">
    <source>
        <dbReference type="ARBA" id="ARBA00022691"/>
    </source>
</evidence>
<keyword evidence="6 11" id="KW-0819">tRNA processing</keyword>
<gene>
    <name evidence="11 15" type="primary">miaB</name>
    <name evidence="15" type="ORF">NSA23_01050</name>
</gene>
<dbReference type="InterPro" id="IPR006463">
    <property type="entry name" value="MiaB_methiolase"/>
</dbReference>
<comment type="cofactor">
    <cofactor evidence="11">
        <name>[4Fe-4S] cluster</name>
        <dbReference type="ChEBI" id="CHEBI:49883"/>
    </cofactor>
    <text evidence="11">Binds 2 [4Fe-4S] clusters. One cluster is coordinated with 3 cysteines and an exchangeable S-adenosyl-L-methionine.</text>
</comment>
<evidence type="ECO:0000256" key="2">
    <source>
        <dbReference type="ARBA" id="ARBA00022485"/>
    </source>
</evidence>
<feature type="binding site" evidence="11">
    <location>
        <position position="195"/>
    </location>
    <ligand>
        <name>[4Fe-4S] cluster</name>
        <dbReference type="ChEBI" id="CHEBI:49883"/>
        <label>2</label>
        <note>4Fe-4S-S-AdoMet</note>
    </ligand>
</feature>
<comment type="similarity">
    <text evidence="11">Belongs to the methylthiotransferase family. MiaB subfamily.</text>
</comment>
<evidence type="ECO:0000256" key="4">
    <source>
        <dbReference type="ARBA" id="ARBA00022679"/>
    </source>
</evidence>
<dbReference type="PROSITE" id="PS51449">
    <property type="entry name" value="MTTASE_N"/>
    <property type="match status" value="1"/>
</dbReference>
<evidence type="ECO:0000256" key="8">
    <source>
        <dbReference type="ARBA" id="ARBA00023004"/>
    </source>
</evidence>
<dbReference type="RefSeq" id="WP_042681862.1">
    <property type="nucleotide sequence ID" value="NZ_JANJZL010000001.1"/>
</dbReference>
<proteinExistence type="inferred from homology"/>
<dbReference type="NCBIfam" id="TIGR01574">
    <property type="entry name" value="miaB-methiolase"/>
    <property type="match status" value="1"/>
</dbReference>
<dbReference type="PROSITE" id="PS51918">
    <property type="entry name" value="RADICAL_SAM"/>
    <property type="match status" value="1"/>
</dbReference>
<dbReference type="FunFam" id="3.80.30.20:FF:000001">
    <property type="entry name" value="tRNA-2-methylthio-N(6)-dimethylallyladenosine synthase 2"/>
    <property type="match status" value="1"/>
</dbReference>
<comment type="function">
    <text evidence="1 11">Catalyzes the methylthiolation of N6-(dimethylallyl)adenosine (i(6)A), leading to the formation of 2-methylthio-N6-(dimethylallyl)adenosine (ms(2)i(6)A) at position 37 in tRNAs that read codons beginning with uridine.</text>
</comment>
<dbReference type="OrthoDB" id="9805215at2"/>
<evidence type="ECO:0000256" key="6">
    <source>
        <dbReference type="ARBA" id="ARBA00022694"/>
    </source>
</evidence>
<dbReference type="NCBIfam" id="TIGR00089">
    <property type="entry name" value="MiaB/RimO family radical SAM methylthiotransferase"/>
    <property type="match status" value="1"/>
</dbReference>
<dbReference type="SFLD" id="SFLDG01061">
    <property type="entry name" value="methylthiotransferase"/>
    <property type="match status" value="1"/>
</dbReference>
<feature type="binding site" evidence="11">
    <location>
        <position position="49"/>
    </location>
    <ligand>
        <name>[4Fe-4S] cluster</name>
        <dbReference type="ChEBI" id="CHEBI:49883"/>
        <label>1</label>
    </ligand>
</feature>
<feature type="binding site" evidence="11">
    <location>
        <position position="85"/>
    </location>
    <ligand>
        <name>[4Fe-4S] cluster</name>
        <dbReference type="ChEBI" id="CHEBI:49883"/>
        <label>1</label>
    </ligand>
</feature>
<dbReference type="EMBL" id="JANJZL010000001">
    <property type="protein sequence ID" value="MCR2042692.1"/>
    <property type="molecule type" value="Genomic_DNA"/>
</dbReference>